<evidence type="ECO:0000313" key="3">
    <source>
        <dbReference type="Proteomes" id="UP000516260"/>
    </source>
</evidence>
<dbReference type="InterPro" id="IPR008753">
    <property type="entry name" value="Peptidase_M13_N"/>
</dbReference>
<dbReference type="GO" id="GO:0016485">
    <property type="term" value="P:protein processing"/>
    <property type="evidence" value="ECO:0007669"/>
    <property type="project" value="TreeGrafter"/>
</dbReference>
<evidence type="ECO:0000313" key="2">
    <source>
        <dbReference type="EMBL" id="TNN02740.1"/>
    </source>
</evidence>
<protein>
    <recommendedName>
        <fullName evidence="1">Peptidase M13 N-terminal domain-containing protein</fullName>
    </recommendedName>
</protein>
<feature type="domain" description="Peptidase M13 N-terminal" evidence="1">
    <location>
        <begin position="43"/>
        <end position="359"/>
    </location>
</feature>
<dbReference type="PROSITE" id="PS51885">
    <property type="entry name" value="NEPRILYSIN"/>
    <property type="match status" value="1"/>
</dbReference>
<comment type="caution">
    <text evidence="2">The sequence shown here is derived from an EMBL/GenBank/DDBJ whole genome shotgun (WGS) entry which is preliminary data.</text>
</comment>
<dbReference type="GO" id="GO:0004222">
    <property type="term" value="F:metalloendopeptidase activity"/>
    <property type="evidence" value="ECO:0007669"/>
    <property type="project" value="InterPro"/>
</dbReference>
<reference evidence="2 3" key="1">
    <citation type="submission" date="2019-04" db="EMBL/GenBank/DDBJ databases">
        <title>The sequence and de novo assembly of Takifugu bimaculatus genome using PacBio and Hi-C technologies.</title>
        <authorList>
            <person name="Xu P."/>
            <person name="Liu B."/>
            <person name="Zhou Z."/>
        </authorList>
    </citation>
    <scope>NUCLEOTIDE SEQUENCE [LARGE SCALE GENOMIC DNA]</scope>
    <source>
        <strain evidence="2">TB-2018</strain>
        <tissue evidence="2">Muscle</tissue>
    </source>
</reference>
<gene>
    <name evidence="2" type="ORF">fugu_010227</name>
</gene>
<dbReference type="InterPro" id="IPR042089">
    <property type="entry name" value="Peptidase_M13_dom_2"/>
</dbReference>
<name>A0A4Z2CF25_9TELE</name>
<keyword evidence="3" id="KW-1185">Reference proteome</keyword>
<dbReference type="GO" id="GO:0005886">
    <property type="term" value="C:plasma membrane"/>
    <property type="evidence" value="ECO:0007669"/>
    <property type="project" value="TreeGrafter"/>
</dbReference>
<dbReference type="SUPFAM" id="SSF55486">
    <property type="entry name" value="Metalloproteases ('zincins'), catalytic domain"/>
    <property type="match status" value="1"/>
</dbReference>
<dbReference type="InterPro" id="IPR000718">
    <property type="entry name" value="Peptidase_M13"/>
</dbReference>
<dbReference type="Proteomes" id="UP000516260">
    <property type="component" value="Chromosome 10"/>
</dbReference>
<evidence type="ECO:0000259" key="1">
    <source>
        <dbReference type="Pfam" id="PF05649"/>
    </source>
</evidence>
<sequence length="361" mass="40796">MTAGGCRGARQEAARKTCWIEKLRCCCISGRFWSHRRVGGARQVQKARRFYQTCLDTKSIDSAGAEPFLALVQKLGGWPVSGQWIGTDFNSTLRILMKDYATFPFFSLQVGRDPKEITSGKPKKYIQIDQPNLLIPIEWNSTTQKSQAITQTLLPFLASCQTYLALLGSPPNSSTIHLYTFVSLSSELAVAAAPRHYRLSKGLLYQRMTIKELQRHAPAIDWLGGLQAAFPSLPLTEDDLVLLHNLPYLVQMSRIIGEWLNKHEPRTSSPLHTYMVFHLLHTVMPAMDSRFTETAKKLSVALGTREGVAPRWKHCVLQTERGFNSVFGNILSERFHKVHREQVEEIIQNILSSFKSKLARA</sequence>
<dbReference type="PANTHER" id="PTHR11733">
    <property type="entry name" value="ZINC METALLOPROTEASE FAMILY M13 NEPRILYSIN-RELATED"/>
    <property type="match status" value="1"/>
</dbReference>
<dbReference type="EMBL" id="SWLE01000002">
    <property type="protein sequence ID" value="TNN02740.1"/>
    <property type="molecule type" value="Genomic_DNA"/>
</dbReference>
<accession>A0A4Z2CF25</accession>
<organism evidence="2 3">
    <name type="scientific">Takifugu bimaculatus</name>
    <dbReference type="NCBI Taxonomy" id="433685"/>
    <lineage>
        <taxon>Eukaryota</taxon>
        <taxon>Metazoa</taxon>
        <taxon>Chordata</taxon>
        <taxon>Craniata</taxon>
        <taxon>Vertebrata</taxon>
        <taxon>Euteleostomi</taxon>
        <taxon>Actinopterygii</taxon>
        <taxon>Neopterygii</taxon>
        <taxon>Teleostei</taxon>
        <taxon>Neoteleostei</taxon>
        <taxon>Acanthomorphata</taxon>
        <taxon>Eupercaria</taxon>
        <taxon>Tetraodontiformes</taxon>
        <taxon>Tetradontoidea</taxon>
        <taxon>Tetraodontidae</taxon>
        <taxon>Takifugu</taxon>
    </lineage>
</organism>
<dbReference type="PANTHER" id="PTHR11733:SF128">
    <property type="entry name" value="KELL BLOOD GROUP GLYCOPROTEIN"/>
    <property type="match status" value="1"/>
</dbReference>
<dbReference type="Gene3D" id="1.10.1380.10">
    <property type="entry name" value="Neutral endopeptidase , domain2"/>
    <property type="match status" value="1"/>
</dbReference>
<proteinExistence type="predicted"/>
<dbReference type="Pfam" id="PF05649">
    <property type="entry name" value="Peptidase_M13_N"/>
    <property type="match status" value="1"/>
</dbReference>
<dbReference type="AlphaFoldDB" id="A0A4Z2CF25"/>